<dbReference type="AlphaFoldDB" id="A0A382PYX8"/>
<gene>
    <name evidence="1" type="ORF">METZ01_LOCUS331408</name>
</gene>
<evidence type="ECO:0000313" key="1">
    <source>
        <dbReference type="EMBL" id="SVC78554.1"/>
    </source>
</evidence>
<feature type="non-terminal residue" evidence="1">
    <location>
        <position position="1"/>
    </location>
</feature>
<sequence>VVDDVDRRVKKADSTSELKYNINYRSTGHNKGSMD</sequence>
<dbReference type="EMBL" id="UINC01110803">
    <property type="protein sequence ID" value="SVC78554.1"/>
    <property type="molecule type" value="Genomic_DNA"/>
</dbReference>
<reference evidence="1" key="1">
    <citation type="submission" date="2018-05" db="EMBL/GenBank/DDBJ databases">
        <authorList>
            <person name="Lanie J.A."/>
            <person name="Ng W.-L."/>
            <person name="Kazmierczak K.M."/>
            <person name="Andrzejewski T.M."/>
            <person name="Davidsen T.M."/>
            <person name="Wayne K.J."/>
            <person name="Tettelin H."/>
            <person name="Glass J.I."/>
            <person name="Rusch D."/>
            <person name="Podicherti R."/>
            <person name="Tsui H.-C.T."/>
            <person name="Winkler M.E."/>
        </authorList>
    </citation>
    <scope>NUCLEOTIDE SEQUENCE</scope>
</reference>
<protein>
    <submittedName>
        <fullName evidence="1">Uncharacterized protein</fullName>
    </submittedName>
</protein>
<name>A0A382PYX8_9ZZZZ</name>
<proteinExistence type="predicted"/>
<accession>A0A382PYX8</accession>
<organism evidence="1">
    <name type="scientific">marine metagenome</name>
    <dbReference type="NCBI Taxonomy" id="408172"/>
    <lineage>
        <taxon>unclassified sequences</taxon>
        <taxon>metagenomes</taxon>
        <taxon>ecological metagenomes</taxon>
    </lineage>
</organism>